<dbReference type="PROSITE" id="PS50994">
    <property type="entry name" value="INTEGRASE"/>
    <property type="match status" value="1"/>
</dbReference>
<dbReference type="GO" id="GO:0015074">
    <property type="term" value="P:DNA integration"/>
    <property type="evidence" value="ECO:0007669"/>
    <property type="project" value="InterPro"/>
</dbReference>
<evidence type="ECO:0000313" key="2">
    <source>
        <dbReference type="Proteomes" id="UP000035680"/>
    </source>
</evidence>
<name>A0A0K0FPL3_STRVS</name>
<dbReference type="InterPro" id="IPR036397">
    <property type="entry name" value="RNaseH_sf"/>
</dbReference>
<protein>
    <submittedName>
        <fullName evidence="3">Integrase catalytic domain-containing protein</fullName>
    </submittedName>
</protein>
<dbReference type="SUPFAM" id="SSF53098">
    <property type="entry name" value="Ribonuclease H-like"/>
    <property type="match status" value="1"/>
</dbReference>
<sequence>MTCKNNPSISKSQIPKVGPILLGKVHIDLLQSGRKTSSGNIAMIIAIDSLTRFVLVGPVKRLSSEKIIEAIMENIIFKFRCPKKIVTDRETCFTSITYTTDAKLLIDSDDVANRQTGTPMRGLNVGSSLCNHVFKQECNNSQYEGSISNPIILDNSDEEDEIVYASNESDTRLSFLRDNASTDNNIPAAPETPILINHVSSEASENGISSPDEYHMPYLTNYDDSNSILESDLCTKTLEVDDYNHVCFFHRGYFPRRETNTNGSIWDHPSSISFHFNE</sequence>
<dbReference type="WBParaSite" id="SVE_1107000.1">
    <property type="protein sequence ID" value="SVE_1107000.1"/>
    <property type="gene ID" value="SVE_1107000"/>
</dbReference>
<reference evidence="3" key="2">
    <citation type="submission" date="2015-08" db="UniProtKB">
        <authorList>
            <consortium name="WormBaseParasite"/>
        </authorList>
    </citation>
    <scope>IDENTIFICATION</scope>
</reference>
<keyword evidence="2" id="KW-1185">Reference proteome</keyword>
<dbReference type="GO" id="GO:0003676">
    <property type="term" value="F:nucleic acid binding"/>
    <property type="evidence" value="ECO:0007669"/>
    <property type="project" value="InterPro"/>
</dbReference>
<dbReference type="AlphaFoldDB" id="A0A0K0FPL3"/>
<dbReference type="InterPro" id="IPR001584">
    <property type="entry name" value="Integrase_cat-core"/>
</dbReference>
<evidence type="ECO:0000259" key="1">
    <source>
        <dbReference type="PROSITE" id="PS50994"/>
    </source>
</evidence>
<dbReference type="Gene3D" id="3.30.420.10">
    <property type="entry name" value="Ribonuclease H-like superfamily/Ribonuclease H"/>
    <property type="match status" value="1"/>
</dbReference>
<feature type="domain" description="Integrase catalytic" evidence="1">
    <location>
        <begin position="15"/>
        <end position="98"/>
    </location>
</feature>
<accession>A0A0K0FPL3</accession>
<proteinExistence type="predicted"/>
<reference evidence="2" key="1">
    <citation type="submission" date="2014-07" db="EMBL/GenBank/DDBJ databases">
        <authorList>
            <person name="Martin A.A"/>
            <person name="De Silva N."/>
        </authorList>
    </citation>
    <scope>NUCLEOTIDE SEQUENCE</scope>
</reference>
<organism evidence="2 3">
    <name type="scientific">Strongyloides venezuelensis</name>
    <name type="common">Threadworm</name>
    <dbReference type="NCBI Taxonomy" id="75913"/>
    <lineage>
        <taxon>Eukaryota</taxon>
        <taxon>Metazoa</taxon>
        <taxon>Ecdysozoa</taxon>
        <taxon>Nematoda</taxon>
        <taxon>Chromadorea</taxon>
        <taxon>Rhabditida</taxon>
        <taxon>Tylenchina</taxon>
        <taxon>Panagrolaimomorpha</taxon>
        <taxon>Strongyloidoidea</taxon>
        <taxon>Strongyloididae</taxon>
        <taxon>Strongyloides</taxon>
    </lineage>
</organism>
<evidence type="ECO:0000313" key="3">
    <source>
        <dbReference type="WBParaSite" id="SVE_1107000.1"/>
    </source>
</evidence>
<dbReference type="InterPro" id="IPR012337">
    <property type="entry name" value="RNaseH-like_sf"/>
</dbReference>
<dbReference type="Proteomes" id="UP000035680">
    <property type="component" value="Unassembled WGS sequence"/>
</dbReference>